<keyword evidence="2" id="KW-0812">Transmembrane</keyword>
<reference evidence="6" key="3">
    <citation type="submission" date="2020-07" db="EMBL/GenBank/DDBJ databases">
        <title>Flavobacterium sp. xlx-214.</title>
        <authorList>
            <person name="Yang C."/>
        </authorList>
    </citation>
    <scope>NUCLEOTIDE SEQUENCE [LARGE SCALE GENOMIC DNA]</scope>
    <source>
        <strain evidence="6">CX-624</strain>
    </source>
</reference>
<evidence type="ECO:0000313" key="4">
    <source>
        <dbReference type="EMBL" id="QMS98639.1"/>
    </source>
</evidence>
<keyword evidence="2" id="KW-0472">Membrane</keyword>
<reference evidence="3" key="4">
    <citation type="submission" date="2020-07" db="EMBL/GenBank/DDBJ databases">
        <authorList>
            <person name="Yang C."/>
        </authorList>
    </citation>
    <scope>NUCLEOTIDE SEQUENCE</scope>
    <source>
        <strain evidence="3">Cx-624</strain>
    </source>
</reference>
<evidence type="ECO:0000256" key="1">
    <source>
        <dbReference type="SAM" id="MobiDB-lite"/>
    </source>
</evidence>
<gene>
    <name evidence="4" type="ORF">H1R16_01090</name>
    <name evidence="3" type="ORF">H2507_02180</name>
</gene>
<dbReference type="EMBL" id="CP059472">
    <property type="protein sequence ID" value="QMS98639.1"/>
    <property type="molecule type" value="Genomic_DNA"/>
</dbReference>
<dbReference type="AlphaFoldDB" id="A0A7D7LMQ1"/>
<dbReference type="Proteomes" id="UP000515349">
    <property type="component" value="Chromosome"/>
</dbReference>
<keyword evidence="2" id="KW-1133">Transmembrane helix</keyword>
<dbReference type="EMBL" id="JACEUX010000001">
    <property type="protein sequence ID" value="MBA5245967.1"/>
    <property type="molecule type" value="Genomic_DNA"/>
</dbReference>
<accession>A0A7D7LMQ1</accession>
<evidence type="ECO:0000313" key="5">
    <source>
        <dbReference type="Proteomes" id="UP000515349"/>
    </source>
</evidence>
<organism evidence="4 5">
    <name type="scientific">Marnyiella aurantia</name>
    <dbReference type="NCBI Taxonomy" id="2758037"/>
    <lineage>
        <taxon>Bacteria</taxon>
        <taxon>Pseudomonadati</taxon>
        <taxon>Bacteroidota</taxon>
        <taxon>Flavobacteriia</taxon>
        <taxon>Flavobacteriales</taxon>
        <taxon>Weeksellaceae</taxon>
        <taxon>Marnyiella</taxon>
    </lineage>
</organism>
<proteinExistence type="predicted"/>
<feature type="transmembrane region" description="Helical" evidence="2">
    <location>
        <begin position="149"/>
        <end position="168"/>
    </location>
</feature>
<protein>
    <submittedName>
        <fullName evidence="4">Uncharacterized protein</fullName>
    </submittedName>
</protein>
<evidence type="ECO:0000256" key="2">
    <source>
        <dbReference type="SAM" id="Phobius"/>
    </source>
</evidence>
<sequence length="181" mass="20245">MLTDETKPSDLKKSEEADYSHIKGWGIDADPENDPVYPMKNRTNEEHDGYAWERPEQQNDNVEMLKSVERPNLTAVFGTASPPEGLNGKLRRFAFKYSESSYGRWLPLVLADRVGEVEGIIDDLKKGHVPNIFAERGWGSEWKHNRTSFLLKIAAVAAVAAVAVAVLSSDKDKDEDNDDGL</sequence>
<evidence type="ECO:0000313" key="3">
    <source>
        <dbReference type="EMBL" id="MBA5245967.1"/>
    </source>
</evidence>
<keyword evidence="6" id="KW-1185">Reference proteome</keyword>
<dbReference type="KEGG" id="cbau:H1R16_01090"/>
<evidence type="ECO:0000313" key="6">
    <source>
        <dbReference type="Proteomes" id="UP000539710"/>
    </source>
</evidence>
<name>A0A7D7LMQ1_9FLAO</name>
<reference evidence="5" key="2">
    <citation type="submission" date="2020-07" db="EMBL/GenBank/DDBJ databases">
        <title>Chryseobacterium sp.cx-624.</title>
        <authorList>
            <person name="Yang C."/>
        </authorList>
    </citation>
    <scope>NUCLEOTIDE SEQUENCE [LARGE SCALE GENOMIC DNA]</scope>
    <source>
        <strain evidence="5">cx-624</strain>
    </source>
</reference>
<feature type="region of interest" description="Disordered" evidence="1">
    <location>
        <begin position="22"/>
        <end position="44"/>
    </location>
</feature>
<dbReference type="RefSeq" id="WP_181886075.1">
    <property type="nucleotide sequence ID" value="NZ_CP059472.1"/>
</dbReference>
<dbReference type="Proteomes" id="UP000539710">
    <property type="component" value="Unassembled WGS sequence"/>
</dbReference>
<reference evidence="4" key="1">
    <citation type="submission" date="2020-07" db="EMBL/GenBank/DDBJ databases">
        <title>Chryseobacterium sp. CX-624.</title>
        <authorList>
            <person name="Yang C."/>
        </authorList>
    </citation>
    <scope>NUCLEOTIDE SEQUENCE</scope>
    <source>
        <strain evidence="4">CX-624</strain>
    </source>
</reference>